<dbReference type="PANTHER" id="PTHR30603">
    <property type="entry name" value="RNA POLYMERASE SIGMA FACTOR RPO"/>
    <property type="match status" value="1"/>
</dbReference>
<comment type="caution">
    <text evidence="2">The sequence shown here is derived from an EMBL/GenBank/DDBJ whole genome shotgun (WGS) entry which is preliminary data.</text>
</comment>
<sequence length="366" mass="42096">MSVNILDRVLSSRENKTRQEFNPLELLNILFKLISGKEAEVLRRRFGLNTKGRETLEVIGEAYGVTRERIRQIESQAIEKIKTAPNFHEIIQPVEQLMISLLENHGGVLTKELMFELLTFELDKSLQTKQAIYFILAKLLDDKIEEITLSQKYISGWKLRLTSMAFVDEVINGLEQVINQAKAPQTLEKLYQNFQEQEIYQAHQNQLSEDVILSYLHISARLAKNPFDEYGLASWGQVVPKRMNDRVGLILKKVGKPMHFEDIAKHISKIFKKKAYPPTVHNELILNDEYVLVGRGIYALAEWGFKEGVVSSVIAEVLKKANRPLTRNEVVEGVLKQRIVKKNTIHLALTDKEKFLKTRDGKYINA</sequence>
<dbReference type="SUPFAM" id="SSF88659">
    <property type="entry name" value="Sigma3 and sigma4 domains of RNA polymerase sigma factors"/>
    <property type="match status" value="1"/>
</dbReference>
<dbReference type="PANTHER" id="PTHR30603:SF47">
    <property type="entry name" value="RNA POLYMERASE SIGMA FACTOR SIGD, CHLOROPLASTIC"/>
    <property type="match status" value="1"/>
</dbReference>
<dbReference type="AlphaFoldDB" id="A0A1G2BD33"/>
<reference evidence="2 3" key="1">
    <citation type="journal article" date="2016" name="Nat. Commun.">
        <title>Thousands of microbial genomes shed light on interconnected biogeochemical processes in an aquifer system.</title>
        <authorList>
            <person name="Anantharaman K."/>
            <person name="Brown C.T."/>
            <person name="Hug L.A."/>
            <person name="Sharon I."/>
            <person name="Castelle C.J."/>
            <person name="Probst A.J."/>
            <person name="Thomas B.C."/>
            <person name="Singh A."/>
            <person name="Wilkins M.J."/>
            <person name="Karaoz U."/>
            <person name="Brodie E.L."/>
            <person name="Williams K.H."/>
            <person name="Hubbard S.S."/>
            <person name="Banfield J.F."/>
        </authorList>
    </citation>
    <scope>NUCLEOTIDE SEQUENCE [LARGE SCALE GENOMIC DNA]</scope>
</reference>
<evidence type="ECO:0000313" key="3">
    <source>
        <dbReference type="Proteomes" id="UP000176420"/>
    </source>
</evidence>
<protein>
    <recommendedName>
        <fullName evidence="1">RNA polymerase sigma-70 region 4 domain-containing protein</fullName>
    </recommendedName>
</protein>
<dbReference type="GO" id="GO:0003700">
    <property type="term" value="F:DNA-binding transcription factor activity"/>
    <property type="evidence" value="ECO:0007669"/>
    <property type="project" value="InterPro"/>
</dbReference>
<dbReference type="Gene3D" id="1.10.10.10">
    <property type="entry name" value="Winged helix-like DNA-binding domain superfamily/Winged helix DNA-binding domain"/>
    <property type="match status" value="1"/>
</dbReference>
<name>A0A1G2BD33_9BACT</name>
<dbReference type="InterPro" id="IPR050239">
    <property type="entry name" value="Sigma-70_RNA_pol_init_factors"/>
</dbReference>
<dbReference type="InterPro" id="IPR000943">
    <property type="entry name" value="RNA_pol_sigma70"/>
</dbReference>
<dbReference type="InterPro" id="IPR013324">
    <property type="entry name" value="RNA_pol_sigma_r3/r4-like"/>
</dbReference>
<organism evidence="2 3">
    <name type="scientific">Candidatus Kerfeldbacteria bacterium RIFOXYB2_FULL_38_14</name>
    <dbReference type="NCBI Taxonomy" id="1798547"/>
    <lineage>
        <taxon>Bacteria</taxon>
        <taxon>Candidatus Kerfeldiibacteriota</taxon>
    </lineage>
</organism>
<dbReference type="GO" id="GO:0006352">
    <property type="term" value="P:DNA-templated transcription initiation"/>
    <property type="evidence" value="ECO:0007669"/>
    <property type="project" value="InterPro"/>
</dbReference>
<gene>
    <name evidence="2" type="ORF">A2319_03285</name>
</gene>
<proteinExistence type="predicted"/>
<evidence type="ECO:0000259" key="1">
    <source>
        <dbReference type="Pfam" id="PF04545"/>
    </source>
</evidence>
<accession>A0A1G2BD33</accession>
<dbReference type="EMBL" id="MHKI01000024">
    <property type="protein sequence ID" value="OGY86180.1"/>
    <property type="molecule type" value="Genomic_DNA"/>
</dbReference>
<feature type="domain" description="RNA polymerase sigma-70 region 4" evidence="1">
    <location>
        <begin position="36"/>
        <end position="82"/>
    </location>
</feature>
<dbReference type="InterPro" id="IPR007630">
    <property type="entry name" value="RNA_pol_sigma70_r4"/>
</dbReference>
<dbReference type="InterPro" id="IPR038087">
    <property type="entry name" value="RNAP_delta_N_dom_sf"/>
</dbReference>
<dbReference type="PRINTS" id="PR00046">
    <property type="entry name" value="SIGMA70FCT"/>
</dbReference>
<evidence type="ECO:0000313" key="2">
    <source>
        <dbReference type="EMBL" id="OGY86180.1"/>
    </source>
</evidence>
<dbReference type="Proteomes" id="UP000176420">
    <property type="component" value="Unassembled WGS sequence"/>
</dbReference>
<dbReference type="Pfam" id="PF04545">
    <property type="entry name" value="Sigma70_r4"/>
    <property type="match status" value="1"/>
</dbReference>
<dbReference type="InterPro" id="IPR036388">
    <property type="entry name" value="WH-like_DNA-bd_sf"/>
</dbReference>
<dbReference type="Gene3D" id="1.10.10.1250">
    <property type="entry name" value="RNA polymerase, subunit delta, N-terminal domain"/>
    <property type="match status" value="1"/>
</dbReference>